<dbReference type="InterPro" id="IPR052173">
    <property type="entry name" value="Beta-lactam_resp_regulator"/>
</dbReference>
<feature type="transmembrane region" description="Helical" evidence="2">
    <location>
        <begin position="6"/>
        <end position="27"/>
    </location>
</feature>
<organism evidence="4 5">
    <name type="scientific">Christiangramia antarctica</name>
    <dbReference type="NCBI Taxonomy" id="2058158"/>
    <lineage>
        <taxon>Bacteria</taxon>
        <taxon>Pseudomonadati</taxon>
        <taxon>Bacteroidota</taxon>
        <taxon>Flavobacteriia</taxon>
        <taxon>Flavobacteriales</taxon>
        <taxon>Flavobacteriaceae</taxon>
        <taxon>Christiangramia</taxon>
    </lineage>
</organism>
<evidence type="ECO:0000256" key="1">
    <source>
        <dbReference type="SAM" id="MobiDB-lite"/>
    </source>
</evidence>
<evidence type="ECO:0000259" key="3">
    <source>
        <dbReference type="Pfam" id="PF05569"/>
    </source>
</evidence>
<keyword evidence="2" id="KW-0812">Transmembrane</keyword>
<proteinExistence type="predicted"/>
<evidence type="ECO:0000313" key="4">
    <source>
        <dbReference type="EMBL" id="MFD2833698.1"/>
    </source>
</evidence>
<dbReference type="CDD" id="cd07341">
    <property type="entry name" value="M56_BlaR1_MecR1_like"/>
    <property type="match status" value="1"/>
</dbReference>
<keyword evidence="2" id="KW-1133">Transmembrane helix</keyword>
<feature type="domain" description="Peptidase M56" evidence="3">
    <location>
        <begin position="154"/>
        <end position="255"/>
    </location>
</feature>
<comment type="caution">
    <text evidence="4">The sequence shown here is derived from an EMBL/GenBank/DDBJ whole genome shotgun (WGS) entry which is preliminary data.</text>
</comment>
<feature type="compositionally biased region" description="Polar residues" evidence="1">
    <location>
        <begin position="398"/>
        <end position="432"/>
    </location>
</feature>
<dbReference type="Proteomes" id="UP001597438">
    <property type="component" value="Unassembled WGS sequence"/>
</dbReference>
<protein>
    <submittedName>
        <fullName evidence="4">M56 family metallopeptidase</fullName>
    </submittedName>
</protein>
<name>A0ABW5X8M7_9FLAO</name>
<gene>
    <name evidence="4" type="ORF">ACFSYS_10395</name>
</gene>
<dbReference type="InterPro" id="IPR008756">
    <property type="entry name" value="Peptidase_M56"/>
</dbReference>
<keyword evidence="2" id="KW-0472">Membrane</keyword>
<evidence type="ECO:0000256" key="2">
    <source>
        <dbReference type="SAM" id="Phobius"/>
    </source>
</evidence>
<dbReference type="Gene3D" id="2.170.130.10">
    <property type="entry name" value="TonB-dependent receptor, plug domain"/>
    <property type="match status" value="1"/>
</dbReference>
<dbReference type="PANTHER" id="PTHR34978:SF3">
    <property type="entry name" value="SLR0241 PROTEIN"/>
    <property type="match status" value="1"/>
</dbReference>
<accession>A0ABW5X8M7</accession>
<dbReference type="InterPro" id="IPR037066">
    <property type="entry name" value="Plug_dom_sf"/>
</dbReference>
<sequence length="625" mass="70616">MMESFLIYIAKSAAVIPLFYIGYIVLLRRDNNFYLNRKFLLSGIFTSAILPAIYFTRKVIVEIPVIISPSAPLNMTETPVHTEDPVNWLTIFGYAFLVVSAVFLFRFLLQLQSVFKMILRNKVEKTDGLSYINLKGDNLPFSFFKFIAFNPENHSEKDLQLIIQHEKIHARQYHSVDILLANFATCLLWWNPFIWLYKKEIEHNLEFIADSEAVKDISKIEDYQRALVKVSVADLRPALTNHFYQSFIKKRIIMLNTKNKRKNTSWKIILLAPCILAFMLMFNVKTEAQVKSQTLENSPEVTGQVPTTSITVTSQTSEKSLKRLSKLILNDGVDLNFKDVVYENGKIIAIKSNFADPVRGVTGSYNQANDNGIQSFKFYKDENGQMGYKTLDEAKLKTTGTGHTSTKQGDQNSKSSTTQENSVTTSSMTFSTNEKDEIQKTLSEEKIFENLGNINASQNDSLVRVGPHKDNPEPLFVIDGEIQKDKPDMDKINEDNIARINVKKGEEALEKYGEKGRNGVVEIYTKEYSGELEPLGKPQFIVWSLRTAKSEKDLHEFKTKVENELGVKLQFSEIKNNAAGNISQIKVTASKGKTSATSTFSNDQGLSTIGVSVDAEGKISIMNKS</sequence>
<feature type="transmembrane region" description="Helical" evidence="2">
    <location>
        <begin position="264"/>
        <end position="284"/>
    </location>
</feature>
<dbReference type="PANTHER" id="PTHR34978">
    <property type="entry name" value="POSSIBLE SENSOR-TRANSDUCER PROTEIN BLAR"/>
    <property type="match status" value="1"/>
</dbReference>
<feature type="transmembrane region" description="Helical" evidence="2">
    <location>
        <begin position="88"/>
        <end position="109"/>
    </location>
</feature>
<dbReference type="Pfam" id="PF05569">
    <property type="entry name" value="Peptidase_M56"/>
    <property type="match status" value="1"/>
</dbReference>
<feature type="region of interest" description="Disordered" evidence="1">
    <location>
        <begin position="398"/>
        <end position="437"/>
    </location>
</feature>
<keyword evidence="5" id="KW-1185">Reference proteome</keyword>
<dbReference type="EMBL" id="JBHUOJ010000022">
    <property type="protein sequence ID" value="MFD2833698.1"/>
    <property type="molecule type" value="Genomic_DNA"/>
</dbReference>
<evidence type="ECO:0000313" key="5">
    <source>
        <dbReference type="Proteomes" id="UP001597438"/>
    </source>
</evidence>
<feature type="transmembrane region" description="Helical" evidence="2">
    <location>
        <begin position="39"/>
        <end position="56"/>
    </location>
</feature>
<reference evidence="5" key="1">
    <citation type="journal article" date="2019" name="Int. J. Syst. Evol. Microbiol.">
        <title>The Global Catalogue of Microorganisms (GCM) 10K type strain sequencing project: providing services to taxonomists for standard genome sequencing and annotation.</title>
        <authorList>
            <consortium name="The Broad Institute Genomics Platform"/>
            <consortium name="The Broad Institute Genome Sequencing Center for Infectious Disease"/>
            <person name="Wu L."/>
            <person name="Ma J."/>
        </authorList>
    </citation>
    <scope>NUCLEOTIDE SEQUENCE [LARGE SCALE GENOMIC DNA]</scope>
    <source>
        <strain evidence="5">KCTC 52925</strain>
    </source>
</reference>
<dbReference type="RefSeq" id="WP_251742787.1">
    <property type="nucleotide sequence ID" value="NZ_JBHUOJ010000022.1"/>
</dbReference>